<keyword evidence="3" id="KW-1185">Reference proteome</keyword>
<dbReference type="OrthoDB" id="435593at2759"/>
<dbReference type="GO" id="GO:0031267">
    <property type="term" value="F:small GTPase binding"/>
    <property type="evidence" value="ECO:0007669"/>
    <property type="project" value="InterPro"/>
</dbReference>
<dbReference type="GO" id="GO:0061015">
    <property type="term" value="P:snRNA import into nucleus"/>
    <property type="evidence" value="ECO:0007669"/>
    <property type="project" value="EnsemblFungi"/>
</dbReference>
<gene>
    <name evidence="2" type="ORF">AGOS_AAR115C</name>
</gene>
<dbReference type="GO" id="GO:0005737">
    <property type="term" value="C:cytoplasm"/>
    <property type="evidence" value="ECO:0000318"/>
    <property type="project" value="GO_Central"/>
</dbReference>
<evidence type="ECO:0000313" key="3">
    <source>
        <dbReference type="Proteomes" id="UP000000591"/>
    </source>
</evidence>
<dbReference type="InterPro" id="IPR013598">
    <property type="entry name" value="Exportin-1/Importin-b-like"/>
</dbReference>
<dbReference type="EMBL" id="AE016814">
    <property type="protein sequence ID" value="AAS50481.2"/>
    <property type="molecule type" value="Genomic_DNA"/>
</dbReference>
<dbReference type="Pfam" id="PF03810">
    <property type="entry name" value="IBN_N"/>
    <property type="match status" value="1"/>
</dbReference>
<dbReference type="GO" id="GO:0008139">
    <property type="term" value="F:nuclear localization sequence binding"/>
    <property type="evidence" value="ECO:0007669"/>
    <property type="project" value="EnsemblFungi"/>
</dbReference>
<dbReference type="Pfam" id="PF24140">
    <property type="entry name" value="TPR_TNPO3_IPO13_3rd"/>
    <property type="match status" value="1"/>
</dbReference>
<dbReference type="GO" id="GO:0005634">
    <property type="term" value="C:nucleus"/>
    <property type="evidence" value="ECO:0007669"/>
    <property type="project" value="EnsemblFungi"/>
</dbReference>
<dbReference type="Pfam" id="PF08389">
    <property type="entry name" value="Xpo1"/>
    <property type="match status" value="1"/>
</dbReference>
<dbReference type="InterPro" id="IPR011989">
    <property type="entry name" value="ARM-like"/>
</dbReference>
<accession>Q75EG3</accession>
<dbReference type="InterPro" id="IPR016024">
    <property type="entry name" value="ARM-type_fold"/>
</dbReference>
<protein>
    <submittedName>
        <fullName evidence="2">AAR115Cp</fullName>
    </submittedName>
</protein>
<organism evidence="2 3">
    <name type="scientific">Eremothecium gossypii (strain ATCC 10895 / CBS 109.51 / FGSC 9923 / NRRL Y-1056)</name>
    <name type="common">Yeast</name>
    <name type="synonym">Ashbya gossypii</name>
    <dbReference type="NCBI Taxonomy" id="284811"/>
    <lineage>
        <taxon>Eukaryota</taxon>
        <taxon>Fungi</taxon>
        <taxon>Dikarya</taxon>
        <taxon>Ascomycota</taxon>
        <taxon>Saccharomycotina</taxon>
        <taxon>Saccharomycetes</taxon>
        <taxon>Saccharomycetales</taxon>
        <taxon>Saccharomycetaceae</taxon>
        <taxon>Eremothecium</taxon>
    </lineage>
</organism>
<dbReference type="SMART" id="SM00913">
    <property type="entry name" value="IBN_N"/>
    <property type="match status" value="1"/>
</dbReference>
<dbReference type="HOGENOM" id="CLU_005996_0_0_1"/>
<evidence type="ECO:0000259" key="1">
    <source>
        <dbReference type="SMART" id="SM00913"/>
    </source>
</evidence>
<dbReference type="InterPro" id="IPR051345">
    <property type="entry name" value="Importin_beta-like_NTR"/>
</dbReference>
<dbReference type="PANTHER" id="PTHR12363:SF53">
    <property type="entry name" value="MRNA TRANSPORT REGULATOR MTR10"/>
    <property type="match status" value="1"/>
</dbReference>
<dbReference type="GeneID" id="4618421"/>
<dbReference type="FunCoup" id="Q75EG3">
    <property type="interactions" value="1287"/>
</dbReference>
<dbReference type="Gene3D" id="1.25.10.10">
    <property type="entry name" value="Leucine-rich Repeat Variant"/>
    <property type="match status" value="1"/>
</dbReference>
<dbReference type="InterPro" id="IPR057941">
    <property type="entry name" value="TPR_TNPO3_IPO13_2nd"/>
</dbReference>
<reference evidence="3" key="2">
    <citation type="journal article" date="2013" name="G3 (Bethesda)">
        <title>Genomes of Ashbya fungi isolated from insects reveal four mating-type loci, numerous translocations, lack of transposons, and distinct gene duplications.</title>
        <authorList>
            <person name="Dietrich F.S."/>
            <person name="Voegeli S."/>
            <person name="Kuo S."/>
            <person name="Philippsen P."/>
        </authorList>
    </citation>
    <scope>GENOME REANNOTATION</scope>
    <source>
        <strain evidence="3">ATCC 10895 / CBS 109.51 / FGSC 9923 / NRRL Y-1056</strain>
    </source>
</reference>
<sequence>MAYQLADIKQALQCVSSNMGQKEKASALQYLEQFQKTTDAWQLCHSVLAGGEGEALEIQVFAAQTLRNKVTYDLNQLEESLGPFKESLLQLLVQHQHRLIVTQLSVTIARLSIQYLAWRNPIGEIISVLNPYPDKLLGFLKILPEETLDMKSTPLSEDEFKSRTHELINQIAEDVLSFLIKCIDAAQDTGSVQVEQILSCLSTWIYEFPIEQLLTVTPLINLVFRVLMESHDDYPDAFEAAVDCLSVLLRETRDVANVQMIQMLYEQLMQLQSRLLPPVEKVDDWSEYEDVMDALTRLFVEAGESWCVFIGKEPQTFKPLVQVILLLTCKNTDLDVVKYTFPFWFNLKQMLVLARYNEQKLQYQDIYVGLINGIIKHLEYPEESFTSKEEEDKYREFRYDMGDVLKDCTAVAGPENALSQPFQLLKSHLALDASNIRWQKLEAPLFSLRTMGQEIPTTENNILPQIFQMLCNLPEHPKLRYAVTLVLGRYTEWTSKHSEFLEMELNYIFNGFQTGNNDKDLFTASSHALMYFCQDCSSLLSGYVEQLISFTWKIEPMVDMLCMFEVCQGLSSVINEQPLDKLTYSFELFYKPNSEKLQQAIEVWKGHSTDNEAAIKVADLVDLLFALFESLRPRYEYPSQGAEPLVPYIKSLWLTLSDLLNYPGCGSNTIIVERVMKLLRRLFEKYHVFLQDILPAVVDMLAKNYAETGLGSYLWCSGSLIYVFGDDESYPVPPELKNAVWLFACSQCGTFLENFAKINPSELDLYFENIQDFFLMMLDVLMFYPKQFITTSALVESVADCALSSVDKLNNFDSYITVIRCLDEILSWGFPTPPISTMEIETVPMEWRANVLNIMVLQKGGRMVSAIVNGLTSNLNSNAHPEAIGLLVKLFKLATQANNDDPSICMQWLSNSLEQLRPVSANEKNKLMSIGSALTQGDYRRVRTNIKDFIGWYLRKHVSPRLYK</sequence>
<dbReference type="GO" id="GO:0035719">
    <property type="term" value="P:tRNA import into nucleus"/>
    <property type="evidence" value="ECO:0007669"/>
    <property type="project" value="EnsemblFungi"/>
</dbReference>
<dbReference type="InterPro" id="IPR057942">
    <property type="entry name" value="TPR_TNPO3_IPO13_3rd"/>
</dbReference>
<reference evidence="2 3" key="1">
    <citation type="journal article" date="2004" name="Science">
        <title>The Ashbya gossypii genome as a tool for mapping the ancient Saccharomyces cerevisiae genome.</title>
        <authorList>
            <person name="Dietrich F.S."/>
            <person name="Voegeli S."/>
            <person name="Brachat S."/>
            <person name="Lerch A."/>
            <person name="Gates K."/>
            <person name="Steiner S."/>
            <person name="Mohr C."/>
            <person name="Pohlmann R."/>
            <person name="Luedi P."/>
            <person name="Choi S."/>
            <person name="Wing R.A."/>
            <person name="Flavier A."/>
            <person name="Gaffney T.D."/>
            <person name="Philippsen P."/>
        </authorList>
    </citation>
    <scope>NUCLEOTIDE SEQUENCE [LARGE SCALE GENOMIC DNA]</scope>
    <source>
        <strain evidence="3">ATCC 10895 / CBS 109.51 / FGSC 9923 / NRRL Y-1056</strain>
    </source>
</reference>
<dbReference type="RefSeq" id="NP_982657.2">
    <property type="nucleotide sequence ID" value="NM_208010.2"/>
</dbReference>
<proteinExistence type="predicted"/>
<dbReference type="InParanoid" id="Q75EG3"/>
<dbReference type="FunFam" id="1.25.10.10:FF:000266">
    <property type="entry name" value="mRNA transport regulator MTR10"/>
    <property type="match status" value="1"/>
</dbReference>
<dbReference type="KEGG" id="ago:AGOS_AAR115C"/>
<dbReference type="AlphaFoldDB" id="Q75EG3"/>
<name>Q75EG3_EREGS</name>
<dbReference type="Proteomes" id="UP000000591">
    <property type="component" value="Chromosome I"/>
</dbReference>
<dbReference type="PANTHER" id="PTHR12363">
    <property type="entry name" value="TRANSPORTIN 3 AND IMPORTIN 13"/>
    <property type="match status" value="1"/>
</dbReference>
<dbReference type="SUPFAM" id="SSF48371">
    <property type="entry name" value="ARM repeat"/>
    <property type="match status" value="1"/>
</dbReference>
<dbReference type="Pfam" id="PF24139">
    <property type="entry name" value="TPR_TNPO3_IPO13_4th"/>
    <property type="match status" value="1"/>
</dbReference>
<evidence type="ECO:0000313" key="2">
    <source>
        <dbReference type="EMBL" id="AAS50481.2"/>
    </source>
</evidence>
<dbReference type="GO" id="GO:0006606">
    <property type="term" value="P:protein import into nucleus"/>
    <property type="evidence" value="ECO:0000318"/>
    <property type="project" value="GO_Central"/>
</dbReference>
<dbReference type="InterPro" id="IPR058537">
    <property type="entry name" value="TPR_TNPO3_IPO13_4th"/>
</dbReference>
<dbReference type="Pfam" id="PF24138">
    <property type="entry name" value="TPR_TNPO3_IPO13_2nd"/>
    <property type="match status" value="1"/>
</dbReference>
<dbReference type="InterPro" id="IPR001494">
    <property type="entry name" value="Importin-beta_N"/>
</dbReference>
<feature type="domain" description="Importin N-terminal" evidence="1">
    <location>
        <begin position="27"/>
        <end position="94"/>
    </location>
</feature>
<dbReference type="eggNOG" id="KOG2081">
    <property type="taxonomic scope" value="Eukaryota"/>
</dbReference>
<dbReference type="OMA" id="LECITSW"/>
<dbReference type="STRING" id="284811.Q75EG3"/>